<dbReference type="InterPro" id="IPR045339">
    <property type="entry name" value="DUF6534"/>
</dbReference>
<keyword evidence="1" id="KW-0472">Membrane</keyword>
<feature type="domain" description="DUF6534" evidence="2">
    <location>
        <begin position="85"/>
        <end position="181"/>
    </location>
</feature>
<evidence type="ECO:0000259" key="2">
    <source>
        <dbReference type="Pfam" id="PF20152"/>
    </source>
</evidence>
<reference evidence="4" key="1">
    <citation type="submission" date="2024-06" db="EMBL/GenBank/DDBJ databases">
        <title>Multi-omics analyses provide insights into the biosynthesis of the anticancer antibiotic pleurotin in Hohenbuehelia grisea.</title>
        <authorList>
            <person name="Weaver J.A."/>
            <person name="Alberti F."/>
        </authorList>
    </citation>
    <scope>NUCLEOTIDE SEQUENCE [LARGE SCALE GENOMIC DNA]</scope>
    <source>
        <strain evidence="4">T-177</strain>
    </source>
</reference>
<protein>
    <recommendedName>
        <fullName evidence="2">DUF6534 domain-containing protein</fullName>
    </recommendedName>
</protein>
<dbReference type="EMBL" id="JASNQZ010000004">
    <property type="protein sequence ID" value="KAL0958552.1"/>
    <property type="molecule type" value="Genomic_DNA"/>
</dbReference>
<accession>A0ABR3JSQ1</accession>
<dbReference type="PANTHER" id="PTHR40465">
    <property type="entry name" value="CHROMOSOME 1, WHOLE GENOME SHOTGUN SEQUENCE"/>
    <property type="match status" value="1"/>
</dbReference>
<keyword evidence="1" id="KW-1133">Transmembrane helix</keyword>
<name>A0ABR3JSQ1_9AGAR</name>
<gene>
    <name evidence="3" type="ORF">HGRIS_000692</name>
</gene>
<proteinExistence type="predicted"/>
<keyword evidence="4" id="KW-1185">Reference proteome</keyword>
<feature type="transmembrane region" description="Helical" evidence="1">
    <location>
        <begin position="38"/>
        <end position="59"/>
    </location>
</feature>
<organism evidence="3 4">
    <name type="scientific">Hohenbuehelia grisea</name>
    <dbReference type="NCBI Taxonomy" id="104357"/>
    <lineage>
        <taxon>Eukaryota</taxon>
        <taxon>Fungi</taxon>
        <taxon>Dikarya</taxon>
        <taxon>Basidiomycota</taxon>
        <taxon>Agaricomycotina</taxon>
        <taxon>Agaricomycetes</taxon>
        <taxon>Agaricomycetidae</taxon>
        <taxon>Agaricales</taxon>
        <taxon>Pleurotineae</taxon>
        <taxon>Pleurotaceae</taxon>
        <taxon>Hohenbuehelia</taxon>
    </lineage>
</organism>
<keyword evidence="1" id="KW-0812">Transmembrane</keyword>
<feature type="transmembrane region" description="Helical" evidence="1">
    <location>
        <begin position="79"/>
        <end position="101"/>
    </location>
</feature>
<evidence type="ECO:0000256" key="1">
    <source>
        <dbReference type="SAM" id="Phobius"/>
    </source>
</evidence>
<sequence>MPKPDPFVPEIDPALMGLTACTVQLFFAWRVKVLTGRIWLVLLIALFSIASCLGALASATATHFVPLFQNFTKFESVVIIWLAGAAVADVLITMSLTWHLFSSHMYLDDRRKHRTGFGATDQVIDRIISLTVQTGLLQALVAVINLILFLALTTNAAYFVFNWLLSKLYTNALLSSLNSRSRWGNQNATGTSNPVDAETFAERVSRRTNPNGTVQVYRQEHVELHVTPSDRHASDIKKPLEEA</sequence>
<comment type="caution">
    <text evidence="3">The sequence shown here is derived from an EMBL/GenBank/DDBJ whole genome shotgun (WGS) entry which is preliminary data.</text>
</comment>
<feature type="transmembrane region" description="Helical" evidence="1">
    <location>
        <begin position="136"/>
        <end position="161"/>
    </location>
</feature>
<feature type="transmembrane region" description="Helical" evidence="1">
    <location>
        <begin position="14"/>
        <end position="31"/>
    </location>
</feature>
<evidence type="ECO:0000313" key="3">
    <source>
        <dbReference type="EMBL" id="KAL0958552.1"/>
    </source>
</evidence>
<dbReference type="PANTHER" id="PTHR40465:SF1">
    <property type="entry name" value="DUF6534 DOMAIN-CONTAINING PROTEIN"/>
    <property type="match status" value="1"/>
</dbReference>
<evidence type="ECO:0000313" key="4">
    <source>
        <dbReference type="Proteomes" id="UP001556367"/>
    </source>
</evidence>
<dbReference type="Pfam" id="PF20152">
    <property type="entry name" value="DUF6534"/>
    <property type="match status" value="1"/>
</dbReference>
<dbReference type="Proteomes" id="UP001556367">
    <property type="component" value="Unassembled WGS sequence"/>
</dbReference>